<evidence type="ECO:0000256" key="4">
    <source>
        <dbReference type="ARBA" id="ARBA00022884"/>
    </source>
</evidence>
<keyword evidence="8" id="KW-0963">Cytoplasm</keyword>
<keyword evidence="12" id="KW-1185">Reference proteome</keyword>
<gene>
    <name evidence="8" type="primary">pth</name>
    <name evidence="11" type="ORF">SAMN04489866_11314</name>
</gene>
<proteinExistence type="inferred from homology"/>
<dbReference type="GO" id="GO:0006515">
    <property type="term" value="P:protein quality control for misfolded or incompletely synthesized proteins"/>
    <property type="evidence" value="ECO:0007669"/>
    <property type="project" value="UniProtKB-UniRule"/>
</dbReference>
<dbReference type="PANTHER" id="PTHR17224:SF1">
    <property type="entry name" value="PEPTIDYL-TRNA HYDROLASE"/>
    <property type="match status" value="1"/>
</dbReference>
<feature type="binding site" evidence="8">
    <location>
        <position position="14"/>
    </location>
    <ligand>
        <name>tRNA</name>
        <dbReference type="ChEBI" id="CHEBI:17843"/>
    </ligand>
</feature>
<evidence type="ECO:0000256" key="2">
    <source>
        <dbReference type="ARBA" id="ARBA00022555"/>
    </source>
</evidence>
<dbReference type="PROSITE" id="PS01196">
    <property type="entry name" value="PEPT_TRNA_HYDROL_2"/>
    <property type="match status" value="1"/>
</dbReference>
<dbReference type="AlphaFoldDB" id="A0A1G6ZFP6"/>
<dbReference type="Pfam" id="PF01195">
    <property type="entry name" value="Pept_tRNA_hydro"/>
    <property type="match status" value="1"/>
</dbReference>
<evidence type="ECO:0000256" key="6">
    <source>
        <dbReference type="ARBA" id="ARBA00048707"/>
    </source>
</evidence>
<dbReference type="Proteomes" id="UP000198995">
    <property type="component" value="Unassembled WGS sequence"/>
</dbReference>
<feature type="binding site" evidence="8">
    <location>
        <position position="112"/>
    </location>
    <ligand>
        <name>tRNA</name>
        <dbReference type="ChEBI" id="CHEBI:17843"/>
    </ligand>
</feature>
<dbReference type="HAMAP" id="MF_00083">
    <property type="entry name" value="Pept_tRNA_hydro_bact"/>
    <property type="match status" value="1"/>
</dbReference>
<accession>A0A1G6ZFP6</accession>
<evidence type="ECO:0000256" key="9">
    <source>
        <dbReference type="RuleBase" id="RU000673"/>
    </source>
</evidence>
<comment type="catalytic activity">
    <reaction evidence="6 8 9">
        <text>an N-acyl-L-alpha-aminoacyl-tRNA + H2O = an N-acyl-L-amino acid + a tRNA + H(+)</text>
        <dbReference type="Rhea" id="RHEA:54448"/>
        <dbReference type="Rhea" id="RHEA-COMP:10123"/>
        <dbReference type="Rhea" id="RHEA-COMP:13883"/>
        <dbReference type="ChEBI" id="CHEBI:15377"/>
        <dbReference type="ChEBI" id="CHEBI:15378"/>
        <dbReference type="ChEBI" id="CHEBI:59874"/>
        <dbReference type="ChEBI" id="CHEBI:78442"/>
        <dbReference type="ChEBI" id="CHEBI:138191"/>
        <dbReference type="EC" id="3.1.1.29"/>
    </reaction>
</comment>
<evidence type="ECO:0000256" key="3">
    <source>
        <dbReference type="ARBA" id="ARBA00022801"/>
    </source>
</evidence>
<keyword evidence="4 8" id="KW-0694">RNA-binding</keyword>
<dbReference type="STRING" id="2741.SAMN04489866_11314"/>
<dbReference type="PANTHER" id="PTHR17224">
    <property type="entry name" value="PEPTIDYL-TRNA HYDROLASE"/>
    <property type="match status" value="1"/>
</dbReference>
<keyword evidence="3 8" id="KW-0378">Hydrolase</keyword>
<dbReference type="GO" id="GO:0072344">
    <property type="term" value="P:rescue of stalled ribosome"/>
    <property type="evidence" value="ECO:0007669"/>
    <property type="project" value="UniProtKB-UniRule"/>
</dbReference>
<dbReference type="GO" id="GO:0005737">
    <property type="term" value="C:cytoplasm"/>
    <property type="evidence" value="ECO:0007669"/>
    <property type="project" value="UniProtKB-SubCell"/>
</dbReference>
<feature type="binding site" evidence="8">
    <location>
        <position position="64"/>
    </location>
    <ligand>
        <name>tRNA</name>
        <dbReference type="ChEBI" id="CHEBI:17843"/>
    </ligand>
</feature>
<evidence type="ECO:0000256" key="7">
    <source>
        <dbReference type="ARBA" id="ARBA00050038"/>
    </source>
</evidence>
<dbReference type="EMBL" id="FNAF01000013">
    <property type="protein sequence ID" value="SDE01504.1"/>
    <property type="molecule type" value="Genomic_DNA"/>
</dbReference>
<protein>
    <recommendedName>
        <fullName evidence="7 8">Peptidyl-tRNA hydrolase</fullName>
        <shortName evidence="8">Pth</shortName>
        <ecNumber evidence="1 8">3.1.1.29</ecNumber>
    </recommendedName>
</protein>
<organism evidence="11 12">
    <name type="scientific">Peptococcus niger</name>
    <dbReference type="NCBI Taxonomy" id="2741"/>
    <lineage>
        <taxon>Bacteria</taxon>
        <taxon>Bacillati</taxon>
        <taxon>Bacillota</taxon>
        <taxon>Clostridia</taxon>
        <taxon>Eubacteriales</taxon>
        <taxon>Peptococcaceae</taxon>
        <taxon>Peptococcus</taxon>
    </lineage>
</organism>
<dbReference type="OrthoDB" id="9800507at2"/>
<name>A0A1G6ZFP6_PEPNI</name>
<evidence type="ECO:0000256" key="1">
    <source>
        <dbReference type="ARBA" id="ARBA00013260"/>
    </source>
</evidence>
<dbReference type="FunFam" id="3.40.50.1470:FF:000001">
    <property type="entry name" value="Peptidyl-tRNA hydrolase"/>
    <property type="match status" value="1"/>
</dbReference>
<feature type="active site" description="Proton acceptor" evidence="8">
    <location>
        <position position="19"/>
    </location>
</feature>
<feature type="site" description="Discriminates between blocked and unblocked aminoacyl-tRNA" evidence="8">
    <location>
        <position position="9"/>
    </location>
</feature>
<dbReference type="CDD" id="cd00462">
    <property type="entry name" value="PTH"/>
    <property type="match status" value="1"/>
</dbReference>
<dbReference type="RefSeq" id="WP_091792272.1">
    <property type="nucleotide sequence ID" value="NZ_FNAF01000013.1"/>
</dbReference>
<reference evidence="11 12" key="1">
    <citation type="submission" date="2016-10" db="EMBL/GenBank/DDBJ databases">
        <authorList>
            <person name="de Groot N.N."/>
        </authorList>
    </citation>
    <scope>NUCLEOTIDE SEQUENCE [LARGE SCALE GENOMIC DNA]</scope>
    <source>
        <strain evidence="11 12">DSM 20475</strain>
    </source>
</reference>
<dbReference type="GO" id="GO:0004045">
    <property type="term" value="F:peptidyl-tRNA hydrolase activity"/>
    <property type="evidence" value="ECO:0007669"/>
    <property type="project" value="UniProtKB-UniRule"/>
</dbReference>
<dbReference type="InterPro" id="IPR036416">
    <property type="entry name" value="Pept_tRNA_hydro_sf"/>
</dbReference>
<dbReference type="SUPFAM" id="SSF53178">
    <property type="entry name" value="Peptidyl-tRNA hydrolase-like"/>
    <property type="match status" value="1"/>
</dbReference>
<comment type="subcellular location">
    <subcellularLocation>
        <location evidence="8">Cytoplasm</location>
    </subcellularLocation>
</comment>
<feature type="binding site" evidence="8">
    <location>
        <position position="66"/>
    </location>
    <ligand>
        <name>tRNA</name>
        <dbReference type="ChEBI" id="CHEBI:17843"/>
    </ligand>
</feature>
<comment type="function">
    <text evidence="8">Catalyzes the release of premature peptidyl moieties from peptidyl-tRNA molecules trapped in stalled 50S ribosomal subunits, and thus maintains levels of free tRNAs and 50S ribosomes.</text>
</comment>
<dbReference type="PROSITE" id="PS01195">
    <property type="entry name" value="PEPT_TRNA_HYDROL_1"/>
    <property type="match status" value="1"/>
</dbReference>
<evidence type="ECO:0000256" key="10">
    <source>
        <dbReference type="RuleBase" id="RU004320"/>
    </source>
</evidence>
<comment type="similarity">
    <text evidence="5 8 10">Belongs to the PTH family.</text>
</comment>
<dbReference type="InterPro" id="IPR018171">
    <property type="entry name" value="Pept_tRNA_hydro_CS"/>
</dbReference>
<feature type="site" description="Stabilizes the basic form of H active site to accept a proton" evidence="8">
    <location>
        <position position="91"/>
    </location>
</feature>
<evidence type="ECO:0000256" key="5">
    <source>
        <dbReference type="ARBA" id="ARBA00038063"/>
    </source>
</evidence>
<dbReference type="InterPro" id="IPR001328">
    <property type="entry name" value="Pept_tRNA_hydro"/>
</dbReference>
<dbReference type="NCBIfam" id="TIGR00447">
    <property type="entry name" value="pth"/>
    <property type="match status" value="1"/>
</dbReference>
<comment type="function">
    <text evidence="8">Hydrolyzes ribosome-free peptidyl-tRNAs (with 1 or more amino acids incorporated), which drop off the ribosome during protein synthesis, or as a result of ribosome stalling.</text>
</comment>
<comment type="subunit">
    <text evidence="8">Monomer.</text>
</comment>
<dbReference type="Gene3D" id="3.40.50.1470">
    <property type="entry name" value="Peptidyl-tRNA hydrolase"/>
    <property type="match status" value="1"/>
</dbReference>
<dbReference type="GO" id="GO:0000049">
    <property type="term" value="F:tRNA binding"/>
    <property type="evidence" value="ECO:0007669"/>
    <property type="project" value="UniProtKB-UniRule"/>
</dbReference>
<sequence length="182" mass="20195">MKMIVGLGNPGKKYDGTRHNVGFMAIDALADAWGLVVDKKEKSALTGRGVHNGEKVLLVKPQTFMNLSGDAVWQLIDYYADQLDDFLIIYDDMDLPVAQVRFKRRGSSGGHNGIKSIIQCINSKEFDRLKIGIGKKDNVIGHVLSPFSKQERAAIDDALITLVQACDLWLDVGIDRAMNEYN</sequence>
<dbReference type="EC" id="3.1.1.29" evidence="1 8"/>
<evidence type="ECO:0000256" key="8">
    <source>
        <dbReference type="HAMAP-Rule" id="MF_00083"/>
    </source>
</evidence>
<keyword evidence="2 8" id="KW-0820">tRNA-binding</keyword>
<evidence type="ECO:0000313" key="12">
    <source>
        <dbReference type="Proteomes" id="UP000198995"/>
    </source>
</evidence>
<evidence type="ECO:0000313" key="11">
    <source>
        <dbReference type="EMBL" id="SDE01504.1"/>
    </source>
</evidence>